<keyword evidence="3" id="KW-1185">Reference proteome</keyword>
<dbReference type="Proteomes" id="UP001140560">
    <property type="component" value="Unassembled WGS sequence"/>
</dbReference>
<dbReference type="OrthoDB" id="5238363at2759"/>
<sequence length="198" mass="22550">MKSVFNLLTKQQPTLFKVSYAPEYRTFAIQHVVADPQHPLHETQKRRLAERKKEGLWWHTTTGVDLNKSSCVRAWARRRLRNAVRDELRQRGYDATGKLVDLKVVQQRTDLLNRLHQGKSLDLTGSIRLHVLPPLIPAKYEQVRAETGIVIDTILKAMTHEGGSQGSVKKTRSRPQWNARPAGAPLARSKSRPARTVP</sequence>
<organism evidence="2 3">
    <name type="scientific">Neocucurbitaria cava</name>
    <dbReference type="NCBI Taxonomy" id="798079"/>
    <lineage>
        <taxon>Eukaryota</taxon>
        <taxon>Fungi</taxon>
        <taxon>Dikarya</taxon>
        <taxon>Ascomycota</taxon>
        <taxon>Pezizomycotina</taxon>
        <taxon>Dothideomycetes</taxon>
        <taxon>Pleosporomycetidae</taxon>
        <taxon>Pleosporales</taxon>
        <taxon>Pleosporineae</taxon>
        <taxon>Cucurbitariaceae</taxon>
        <taxon>Neocucurbitaria</taxon>
    </lineage>
</organism>
<gene>
    <name evidence="2" type="ORF">N0V83_006109</name>
</gene>
<feature type="compositionally biased region" description="Basic residues" evidence="1">
    <location>
        <begin position="189"/>
        <end position="198"/>
    </location>
</feature>
<evidence type="ECO:0000313" key="2">
    <source>
        <dbReference type="EMBL" id="KAJ4369027.1"/>
    </source>
</evidence>
<dbReference type="EMBL" id="JAPEUY010000010">
    <property type="protein sequence ID" value="KAJ4369027.1"/>
    <property type="molecule type" value="Genomic_DNA"/>
</dbReference>
<feature type="region of interest" description="Disordered" evidence="1">
    <location>
        <begin position="161"/>
        <end position="198"/>
    </location>
</feature>
<accession>A0A9W8Y6Q3</accession>
<name>A0A9W8Y6Q3_9PLEO</name>
<protein>
    <submittedName>
        <fullName evidence="2">Uncharacterized protein</fullName>
    </submittedName>
</protein>
<reference evidence="2" key="1">
    <citation type="submission" date="2022-10" db="EMBL/GenBank/DDBJ databases">
        <title>Tapping the CABI collections for fungal endophytes: first genome assemblies for Collariella, Neodidymelliopsis, Ascochyta clinopodiicola, Didymella pomorum, Didymosphaeria variabile, Neocosmospora piperis and Neocucurbitaria cava.</title>
        <authorList>
            <person name="Hill R."/>
        </authorList>
    </citation>
    <scope>NUCLEOTIDE SEQUENCE</scope>
    <source>
        <strain evidence="2">IMI 356814</strain>
    </source>
</reference>
<proteinExistence type="predicted"/>
<comment type="caution">
    <text evidence="2">The sequence shown here is derived from an EMBL/GenBank/DDBJ whole genome shotgun (WGS) entry which is preliminary data.</text>
</comment>
<evidence type="ECO:0000313" key="3">
    <source>
        <dbReference type="Proteomes" id="UP001140560"/>
    </source>
</evidence>
<dbReference type="AlphaFoldDB" id="A0A9W8Y6Q3"/>
<evidence type="ECO:0000256" key="1">
    <source>
        <dbReference type="SAM" id="MobiDB-lite"/>
    </source>
</evidence>